<feature type="compositionally biased region" description="Low complexity" evidence="5">
    <location>
        <begin position="86"/>
        <end position="102"/>
    </location>
</feature>
<dbReference type="PANTHER" id="PTHR19305">
    <property type="entry name" value="SYNAPTOSOMAL ASSOCIATED PROTEIN"/>
    <property type="match status" value="1"/>
</dbReference>
<dbReference type="InterPro" id="IPR000727">
    <property type="entry name" value="T_SNARE_dom"/>
</dbReference>
<dbReference type="GO" id="GO:0015031">
    <property type="term" value="P:protein transport"/>
    <property type="evidence" value="ECO:0007669"/>
    <property type="project" value="UniProtKB-KW"/>
</dbReference>
<dbReference type="Gene3D" id="1.20.5.110">
    <property type="match status" value="2"/>
</dbReference>
<proteinExistence type="inferred from homology"/>
<evidence type="ECO:0000256" key="1">
    <source>
        <dbReference type="ARBA" id="ARBA00009480"/>
    </source>
</evidence>
<feature type="region of interest" description="Disordered" evidence="5">
    <location>
        <begin position="154"/>
        <end position="220"/>
    </location>
</feature>
<reference evidence="8 9" key="1">
    <citation type="submission" date="2024-10" db="EMBL/GenBank/DDBJ databases">
        <authorList>
            <person name="Kim D."/>
        </authorList>
    </citation>
    <scope>NUCLEOTIDE SEQUENCE [LARGE SCALE GENOMIC DNA]</scope>
    <source>
        <strain evidence="8">BH-2024</strain>
    </source>
</reference>
<feature type="domain" description="T-SNARE coiled-coil homology" evidence="7">
    <location>
        <begin position="230"/>
        <end position="292"/>
    </location>
</feature>
<feature type="signal peptide" evidence="6">
    <location>
        <begin position="1"/>
        <end position="20"/>
    </location>
</feature>
<evidence type="ECO:0000256" key="4">
    <source>
        <dbReference type="ARBA" id="ARBA00023054"/>
    </source>
</evidence>
<evidence type="ECO:0000256" key="3">
    <source>
        <dbReference type="ARBA" id="ARBA00022927"/>
    </source>
</evidence>
<dbReference type="SUPFAM" id="SSF58038">
    <property type="entry name" value="SNARE fusion complex"/>
    <property type="match status" value="2"/>
</dbReference>
<evidence type="ECO:0000256" key="2">
    <source>
        <dbReference type="ARBA" id="ARBA00022448"/>
    </source>
</evidence>
<feature type="compositionally biased region" description="Low complexity" evidence="5">
    <location>
        <begin position="160"/>
        <end position="181"/>
    </location>
</feature>
<keyword evidence="4" id="KW-0175">Coiled coil</keyword>
<dbReference type="Proteomes" id="UP001620626">
    <property type="component" value="Unassembled WGS sequence"/>
</dbReference>
<keyword evidence="6" id="KW-0732">Signal</keyword>
<accession>A0ABD2JEP7</accession>
<dbReference type="EMBL" id="JBICBT010000989">
    <property type="protein sequence ID" value="KAL3089103.1"/>
    <property type="molecule type" value="Genomic_DNA"/>
</dbReference>
<gene>
    <name evidence="8" type="ORF">niasHT_023567</name>
</gene>
<evidence type="ECO:0000313" key="8">
    <source>
        <dbReference type="EMBL" id="KAL3089103.1"/>
    </source>
</evidence>
<dbReference type="AlphaFoldDB" id="A0ABD2JEP7"/>
<evidence type="ECO:0000256" key="5">
    <source>
        <dbReference type="SAM" id="MobiDB-lite"/>
    </source>
</evidence>
<evidence type="ECO:0000256" key="6">
    <source>
        <dbReference type="SAM" id="SignalP"/>
    </source>
</evidence>
<evidence type="ECO:0000313" key="9">
    <source>
        <dbReference type="Proteomes" id="UP001620626"/>
    </source>
</evidence>
<dbReference type="GO" id="GO:0005737">
    <property type="term" value="C:cytoplasm"/>
    <property type="evidence" value="ECO:0007669"/>
    <property type="project" value="UniProtKB-ARBA"/>
</dbReference>
<dbReference type="PROSITE" id="PS50192">
    <property type="entry name" value="T_SNARE"/>
    <property type="match status" value="2"/>
</dbReference>
<evidence type="ECO:0000259" key="7">
    <source>
        <dbReference type="PROSITE" id="PS50192"/>
    </source>
</evidence>
<sequence length="294" mass="32829">MTFHLLSFFIICTTISSFSGFVTEKAIMANPFDDDSDEFIRKIRAGRGIEPTKSFTTPAASQNIEDQIAADEKAIERYLQASLDSTQRSRQQLSSSEALAESTARELLEQREKLERAEQNLDTIHHTTQHTQRSLNSLKSWFGGLIRNKLSRAPKGLGTANANANNQQQQQEQTVQQQHQQRPLHAHLVQSSNAEFVGANGGGGGGVQPQQQQHSLNSSSRAYIQGTRWEAMDDEIDNNLDLMSAHLGRLKTFGVALGDEVQDQVQMLDRIQKKTERNDGVIRSQEGQMRKLLG</sequence>
<dbReference type="CDD" id="cd15856">
    <property type="entry name" value="SNARE_SNAP29C"/>
    <property type="match status" value="1"/>
</dbReference>
<name>A0ABD2JEP7_9BILA</name>
<comment type="similarity">
    <text evidence="1">Belongs to the SNAP-25 family.</text>
</comment>
<keyword evidence="3" id="KW-0653">Protein transport</keyword>
<feature type="region of interest" description="Disordered" evidence="5">
    <location>
        <begin position="86"/>
        <end position="106"/>
    </location>
</feature>
<feature type="chain" id="PRO_5044875898" description="t-SNARE coiled-coil homology domain-containing protein" evidence="6">
    <location>
        <begin position="21"/>
        <end position="294"/>
    </location>
</feature>
<dbReference type="PANTHER" id="PTHR19305:SF9">
    <property type="entry name" value="SYNAPTOSOMAL-ASSOCIATED PROTEIN 29"/>
    <property type="match status" value="1"/>
</dbReference>
<protein>
    <recommendedName>
        <fullName evidence="7">t-SNARE coiled-coil homology domain-containing protein</fullName>
    </recommendedName>
</protein>
<keyword evidence="2" id="KW-0813">Transport</keyword>
<keyword evidence="9" id="KW-1185">Reference proteome</keyword>
<dbReference type="SMART" id="SM00397">
    <property type="entry name" value="t_SNARE"/>
    <property type="match status" value="2"/>
</dbReference>
<comment type="caution">
    <text evidence="8">The sequence shown here is derived from an EMBL/GenBank/DDBJ whole genome shotgun (WGS) entry which is preliminary data.</text>
</comment>
<dbReference type="FunFam" id="1.20.5.110:FF:000041">
    <property type="entry name" value="Synaptosomal-associated protein 29"/>
    <property type="match status" value="1"/>
</dbReference>
<organism evidence="8 9">
    <name type="scientific">Heterodera trifolii</name>
    <dbReference type="NCBI Taxonomy" id="157864"/>
    <lineage>
        <taxon>Eukaryota</taxon>
        <taxon>Metazoa</taxon>
        <taxon>Ecdysozoa</taxon>
        <taxon>Nematoda</taxon>
        <taxon>Chromadorea</taxon>
        <taxon>Rhabditida</taxon>
        <taxon>Tylenchina</taxon>
        <taxon>Tylenchomorpha</taxon>
        <taxon>Tylenchoidea</taxon>
        <taxon>Heteroderidae</taxon>
        <taxon>Heteroderinae</taxon>
        <taxon>Heterodera</taxon>
    </lineage>
</organism>
<feature type="domain" description="T-SNARE coiled-coil homology" evidence="7">
    <location>
        <begin position="76"/>
        <end position="138"/>
    </location>
</feature>